<keyword evidence="3 5" id="KW-1133">Transmembrane helix</keyword>
<feature type="transmembrane region" description="Helical" evidence="5">
    <location>
        <begin position="296"/>
        <end position="318"/>
    </location>
</feature>
<feature type="transmembrane region" description="Helical" evidence="5">
    <location>
        <begin position="330"/>
        <end position="351"/>
    </location>
</feature>
<evidence type="ECO:0000259" key="6">
    <source>
        <dbReference type="PROSITE" id="PS50850"/>
    </source>
</evidence>
<feature type="transmembrane region" description="Helical" evidence="5">
    <location>
        <begin position="103"/>
        <end position="125"/>
    </location>
</feature>
<feature type="domain" description="Major facilitator superfamily (MFS) profile" evidence="6">
    <location>
        <begin position="11"/>
        <end position="451"/>
    </location>
</feature>
<comment type="subcellular location">
    <subcellularLocation>
        <location evidence="1">Cell membrane</location>
        <topology evidence="1">Multi-pass membrane protein</topology>
    </subcellularLocation>
</comment>
<accession>A0ABR9HRS6</accession>
<organism evidence="7 8">
    <name type="scientific">Amycolatopsis lexingtonensis</name>
    <dbReference type="NCBI Taxonomy" id="218822"/>
    <lineage>
        <taxon>Bacteria</taxon>
        <taxon>Bacillati</taxon>
        <taxon>Actinomycetota</taxon>
        <taxon>Actinomycetes</taxon>
        <taxon>Pseudonocardiales</taxon>
        <taxon>Pseudonocardiaceae</taxon>
        <taxon>Amycolatopsis</taxon>
    </lineage>
</organism>
<keyword evidence="4 5" id="KW-0472">Membrane</keyword>
<dbReference type="Proteomes" id="UP000631670">
    <property type="component" value="Unassembled WGS sequence"/>
</dbReference>
<dbReference type="PANTHER" id="PTHR42718:SF48">
    <property type="entry name" value="CONSERVED TWO-DOMAIN MEMBRANE PROTEIN-RELATED"/>
    <property type="match status" value="1"/>
</dbReference>
<protein>
    <submittedName>
        <fullName evidence="7">EmrB/QacA subfamily drug resistance transporter</fullName>
    </submittedName>
</protein>
<dbReference type="InterPro" id="IPR005829">
    <property type="entry name" value="Sugar_transporter_CS"/>
</dbReference>
<evidence type="ECO:0000256" key="1">
    <source>
        <dbReference type="ARBA" id="ARBA00004651"/>
    </source>
</evidence>
<evidence type="ECO:0000256" key="3">
    <source>
        <dbReference type="ARBA" id="ARBA00022989"/>
    </source>
</evidence>
<sequence length="477" mass="48415">MTDTAPKPGLVLLVVSTAAFLASLDTFIVTIAFPGIRAAFPGDDLATLSWVLNGYTVLFAACLAPAGRLADRYGRKRLFLAGVAVFTLASAACAAAPSIPVLVLFRAVQAIGAALVMPTSLALLLTAFPPHRRPLAVGVWASVGAAAAALGPPVGGLLVEASWRWVFLVNLPICAATLLAGPRVLRESRDTSTGVPDLLGAAGLLVGVGALAYALVTAPDDGWGSAGVLAAFAVAALALAWVPLRSARHAVPVLDLPALRVPTLWLACATTGVFAAGFAAMLFGNVLFLTSIWHDSILIAGLSLAPGPLMVVPVSILGGRFVHRFGPGPVVALGGVSFGAGALIWVLRMGATPDYAASMLPGQLLTGVGVGLILPSLSGVVGTVLPPARWGAGSSMVTTMRQIGTVLGTAVLVAVFAGTPDLTDFRRGWLVVVATAAATCLGGLLITARRRTDHYVEPQAASSAASPSSILSTGIEP</sequence>
<dbReference type="SUPFAM" id="SSF103473">
    <property type="entry name" value="MFS general substrate transporter"/>
    <property type="match status" value="1"/>
</dbReference>
<dbReference type="InterPro" id="IPR020846">
    <property type="entry name" value="MFS_dom"/>
</dbReference>
<proteinExistence type="predicted"/>
<dbReference type="Pfam" id="PF07690">
    <property type="entry name" value="MFS_1"/>
    <property type="match status" value="1"/>
</dbReference>
<keyword evidence="2 5" id="KW-0812">Transmembrane</keyword>
<feature type="transmembrane region" description="Helical" evidence="5">
    <location>
        <begin position="12"/>
        <end position="33"/>
    </location>
</feature>
<name>A0ABR9HRS6_9PSEU</name>
<feature type="transmembrane region" description="Helical" evidence="5">
    <location>
        <begin position="165"/>
        <end position="185"/>
    </location>
</feature>
<dbReference type="InterPro" id="IPR036259">
    <property type="entry name" value="MFS_trans_sf"/>
</dbReference>
<dbReference type="PRINTS" id="PR01036">
    <property type="entry name" value="TCRTETB"/>
</dbReference>
<feature type="transmembrane region" description="Helical" evidence="5">
    <location>
        <begin position="263"/>
        <end position="284"/>
    </location>
</feature>
<dbReference type="PROSITE" id="PS00216">
    <property type="entry name" value="SUGAR_TRANSPORT_1"/>
    <property type="match status" value="1"/>
</dbReference>
<evidence type="ECO:0000256" key="4">
    <source>
        <dbReference type="ARBA" id="ARBA00023136"/>
    </source>
</evidence>
<evidence type="ECO:0000313" key="7">
    <source>
        <dbReference type="EMBL" id="MBE1493634.1"/>
    </source>
</evidence>
<dbReference type="EMBL" id="JADBEG010000001">
    <property type="protein sequence ID" value="MBE1493634.1"/>
    <property type="molecule type" value="Genomic_DNA"/>
</dbReference>
<feature type="transmembrane region" description="Helical" evidence="5">
    <location>
        <begin position="429"/>
        <end position="448"/>
    </location>
</feature>
<keyword evidence="8" id="KW-1185">Reference proteome</keyword>
<dbReference type="PROSITE" id="PS50850">
    <property type="entry name" value="MFS"/>
    <property type="match status" value="1"/>
</dbReference>
<dbReference type="InterPro" id="IPR011701">
    <property type="entry name" value="MFS"/>
</dbReference>
<comment type="caution">
    <text evidence="7">The sequence shown here is derived from an EMBL/GenBank/DDBJ whole genome shotgun (WGS) entry which is preliminary data.</text>
</comment>
<dbReference type="PANTHER" id="PTHR42718">
    <property type="entry name" value="MAJOR FACILITATOR SUPERFAMILY MULTIDRUG TRANSPORTER MFSC"/>
    <property type="match status" value="1"/>
</dbReference>
<feature type="transmembrane region" description="Helical" evidence="5">
    <location>
        <begin position="78"/>
        <end position="97"/>
    </location>
</feature>
<feature type="transmembrane region" description="Helical" evidence="5">
    <location>
        <begin position="197"/>
        <end position="216"/>
    </location>
</feature>
<evidence type="ECO:0000256" key="5">
    <source>
        <dbReference type="SAM" id="Phobius"/>
    </source>
</evidence>
<reference evidence="7 8" key="1">
    <citation type="submission" date="2020-10" db="EMBL/GenBank/DDBJ databases">
        <title>Sequencing the genomes of 1000 actinobacteria strains.</title>
        <authorList>
            <person name="Klenk H.-P."/>
        </authorList>
    </citation>
    <scope>NUCLEOTIDE SEQUENCE [LARGE SCALE GENOMIC DNA]</scope>
    <source>
        <strain evidence="7 8">DSM 44653</strain>
    </source>
</reference>
<feature type="transmembrane region" description="Helical" evidence="5">
    <location>
        <begin position="222"/>
        <end position="242"/>
    </location>
</feature>
<feature type="transmembrane region" description="Helical" evidence="5">
    <location>
        <begin position="137"/>
        <end position="159"/>
    </location>
</feature>
<dbReference type="RefSeq" id="WP_086861836.1">
    <property type="nucleotide sequence ID" value="NZ_JADBEG010000001.1"/>
</dbReference>
<evidence type="ECO:0000313" key="8">
    <source>
        <dbReference type="Proteomes" id="UP000631670"/>
    </source>
</evidence>
<feature type="transmembrane region" description="Helical" evidence="5">
    <location>
        <begin position="363"/>
        <end position="385"/>
    </location>
</feature>
<feature type="transmembrane region" description="Helical" evidence="5">
    <location>
        <begin position="45"/>
        <end position="66"/>
    </location>
</feature>
<gene>
    <name evidence="7" type="ORF">H4696_000734</name>
</gene>
<dbReference type="Gene3D" id="1.20.1720.10">
    <property type="entry name" value="Multidrug resistance protein D"/>
    <property type="match status" value="1"/>
</dbReference>
<feature type="transmembrane region" description="Helical" evidence="5">
    <location>
        <begin position="397"/>
        <end position="417"/>
    </location>
</feature>
<dbReference type="Gene3D" id="1.20.1250.20">
    <property type="entry name" value="MFS general substrate transporter like domains"/>
    <property type="match status" value="1"/>
</dbReference>
<dbReference type="CDD" id="cd17321">
    <property type="entry name" value="MFS_MMR_MDR_like"/>
    <property type="match status" value="1"/>
</dbReference>
<evidence type="ECO:0000256" key="2">
    <source>
        <dbReference type="ARBA" id="ARBA00022692"/>
    </source>
</evidence>